<evidence type="ECO:0000313" key="3">
    <source>
        <dbReference type="Proteomes" id="UP000790347"/>
    </source>
</evidence>
<organism evidence="2 3">
    <name type="scientific">Dermatophagoides farinae</name>
    <name type="common">American house dust mite</name>
    <dbReference type="NCBI Taxonomy" id="6954"/>
    <lineage>
        <taxon>Eukaryota</taxon>
        <taxon>Metazoa</taxon>
        <taxon>Ecdysozoa</taxon>
        <taxon>Arthropoda</taxon>
        <taxon>Chelicerata</taxon>
        <taxon>Arachnida</taxon>
        <taxon>Acari</taxon>
        <taxon>Acariformes</taxon>
        <taxon>Sarcoptiformes</taxon>
        <taxon>Astigmata</taxon>
        <taxon>Psoroptidia</taxon>
        <taxon>Analgoidea</taxon>
        <taxon>Pyroglyphidae</taxon>
        <taxon>Dermatophagoidinae</taxon>
        <taxon>Dermatophagoides</taxon>
    </lineage>
</organism>
<reference evidence="2" key="1">
    <citation type="submission" date="2013-05" db="EMBL/GenBank/DDBJ databases">
        <authorList>
            <person name="Yim A.K.Y."/>
            <person name="Chan T.F."/>
            <person name="Ji K.M."/>
            <person name="Liu X.Y."/>
            <person name="Zhou J.W."/>
            <person name="Li R.Q."/>
            <person name="Yang K.Y."/>
            <person name="Li J."/>
            <person name="Li M."/>
            <person name="Law P.T.W."/>
            <person name="Wu Y.L."/>
            <person name="Cai Z.L."/>
            <person name="Qin H."/>
            <person name="Bao Y."/>
            <person name="Leung R.K.K."/>
            <person name="Ng P.K.S."/>
            <person name="Zou J."/>
            <person name="Zhong X.J."/>
            <person name="Ran P.X."/>
            <person name="Zhong N.S."/>
            <person name="Liu Z.G."/>
            <person name="Tsui S.K.W."/>
        </authorList>
    </citation>
    <scope>NUCLEOTIDE SEQUENCE</scope>
    <source>
        <strain evidence="2">Derf</strain>
        <tissue evidence="2">Whole organism</tissue>
    </source>
</reference>
<dbReference type="AlphaFoldDB" id="A0A922HGZ9"/>
<evidence type="ECO:0000313" key="2">
    <source>
        <dbReference type="EMBL" id="KAH9493446.1"/>
    </source>
</evidence>
<evidence type="ECO:0000256" key="1">
    <source>
        <dbReference type="SAM" id="SignalP"/>
    </source>
</evidence>
<gene>
    <name evidence="2" type="ORF">DERF_014190</name>
</gene>
<dbReference type="Proteomes" id="UP000790347">
    <property type="component" value="Unassembled WGS sequence"/>
</dbReference>
<feature type="chain" id="PRO_5037848839" description="Secreted protein" evidence="1">
    <location>
        <begin position="18"/>
        <end position="92"/>
    </location>
</feature>
<sequence>MHSKSFSFAVIMLYVICERLCFLLIKSSRCFSDDEYLYCNGHNLVVTPTASNKVLCHFQYGSYVKKFRVSRISKFCHILSSSCEYEKYENVM</sequence>
<evidence type="ECO:0008006" key="4">
    <source>
        <dbReference type="Google" id="ProtNLM"/>
    </source>
</evidence>
<keyword evidence="1" id="KW-0732">Signal</keyword>
<comment type="caution">
    <text evidence="2">The sequence shown here is derived from an EMBL/GenBank/DDBJ whole genome shotgun (WGS) entry which is preliminary data.</text>
</comment>
<reference evidence="2" key="2">
    <citation type="journal article" date="2022" name="Res Sq">
        <title>Comparative Genomics Reveals Insights into the Divergent Evolution of Astigmatic Mites and Household Pest Adaptations.</title>
        <authorList>
            <person name="Xiong Q."/>
            <person name="Wan A.T.-Y."/>
            <person name="Liu X.-Y."/>
            <person name="Fung C.S.-H."/>
            <person name="Xiao X."/>
            <person name="Malainual N."/>
            <person name="Hou J."/>
            <person name="Wang L."/>
            <person name="Wang M."/>
            <person name="Yang K."/>
            <person name="Cui Y."/>
            <person name="Leung E."/>
            <person name="Nong W."/>
            <person name="Shin S.-K."/>
            <person name="Au S."/>
            <person name="Jeong K.Y."/>
            <person name="Chew F.T."/>
            <person name="Hui J."/>
            <person name="Leung T.F."/>
            <person name="Tungtrongchitr A."/>
            <person name="Zhong N."/>
            <person name="Liu Z."/>
            <person name="Tsui S."/>
        </authorList>
    </citation>
    <scope>NUCLEOTIDE SEQUENCE</scope>
    <source>
        <strain evidence="2">Derf</strain>
        <tissue evidence="2">Whole organism</tissue>
    </source>
</reference>
<accession>A0A922HGZ9</accession>
<name>A0A922HGZ9_DERFA</name>
<feature type="signal peptide" evidence="1">
    <location>
        <begin position="1"/>
        <end position="17"/>
    </location>
</feature>
<dbReference type="EMBL" id="ASGP02000008">
    <property type="protein sequence ID" value="KAH9493446.1"/>
    <property type="molecule type" value="Genomic_DNA"/>
</dbReference>
<protein>
    <recommendedName>
        <fullName evidence="4">Secreted protein</fullName>
    </recommendedName>
</protein>
<keyword evidence="3" id="KW-1185">Reference proteome</keyword>
<proteinExistence type="predicted"/>